<evidence type="ECO:0000313" key="2">
    <source>
        <dbReference type="EMBL" id="TCK93206.1"/>
    </source>
</evidence>
<evidence type="ECO:0000256" key="1">
    <source>
        <dbReference type="SAM" id="MobiDB-lite"/>
    </source>
</evidence>
<dbReference type="EMBL" id="SMGQ01000012">
    <property type="protein sequence ID" value="TCK93206.1"/>
    <property type="molecule type" value="Genomic_DNA"/>
</dbReference>
<keyword evidence="3" id="KW-1185">Reference proteome</keyword>
<dbReference type="OrthoDB" id="9772442at2"/>
<evidence type="ECO:0000313" key="3">
    <source>
        <dbReference type="Proteomes" id="UP000294545"/>
    </source>
</evidence>
<dbReference type="PROSITE" id="PS51257">
    <property type="entry name" value="PROKAR_LIPOPROTEIN"/>
    <property type="match status" value="1"/>
</dbReference>
<accession>A0A4R1MKF6</accession>
<organism evidence="2 3">
    <name type="scientific">Natranaerovirga hydrolytica</name>
    <dbReference type="NCBI Taxonomy" id="680378"/>
    <lineage>
        <taxon>Bacteria</taxon>
        <taxon>Bacillati</taxon>
        <taxon>Bacillota</taxon>
        <taxon>Clostridia</taxon>
        <taxon>Lachnospirales</taxon>
        <taxon>Natranaerovirgaceae</taxon>
        <taxon>Natranaerovirga</taxon>
    </lineage>
</organism>
<dbReference type="AlphaFoldDB" id="A0A4R1MKF6"/>
<proteinExistence type="predicted"/>
<feature type="region of interest" description="Disordered" evidence="1">
    <location>
        <begin position="53"/>
        <end position="75"/>
    </location>
</feature>
<gene>
    <name evidence="2" type="ORF">EDC19_1397</name>
</gene>
<dbReference type="Proteomes" id="UP000294545">
    <property type="component" value="Unassembled WGS sequence"/>
</dbReference>
<dbReference type="RefSeq" id="WP_132282124.1">
    <property type="nucleotide sequence ID" value="NZ_SMGQ01000012.1"/>
</dbReference>
<name>A0A4R1MKF6_9FIRM</name>
<sequence length="226" mass="25816">MKKLLGLIVVLIITLLSSCINGLTGEETFSEGNKEEIKIVSNKSNQQINEELNITSSNSTGNDKESDTNRGSDFSSEDIDIINDYSYLVELENWGEVQFISILDKNEFNIRKVRFALCDNDKNIIYNLPKFYGNKWVFSEIDSVVFQDINKDGSKDIVIIAYFIRGHGNNAASEFPVVGVYFQKNNEFIVYPDLNEELNVDNQNIDKKKIIAHLEEIDLSEYDFTI</sequence>
<protein>
    <submittedName>
        <fullName evidence="2">Uncharacterized protein</fullName>
    </submittedName>
</protein>
<comment type="caution">
    <text evidence="2">The sequence shown here is derived from an EMBL/GenBank/DDBJ whole genome shotgun (WGS) entry which is preliminary data.</text>
</comment>
<reference evidence="2 3" key="1">
    <citation type="submission" date="2019-03" db="EMBL/GenBank/DDBJ databases">
        <title>Genomic Encyclopedia of Type Strains, Phase IV (KMG-IV): sequencing the most valuable type-strain genomes for metagenomic binning, comparative biology and taxonomic classification.</title>
        <authorList>
            <person name="Goeker M."/>
        </authorList>
    </citation>
    <scope>NUCLEOTIDE SEQUENCE [LARGE SCALE GENOMIC DNA]</scope>
    <source>
        <strain evidence="2 3">DSM 24176</strain>
    </source>
</reference>